<evidence type="ECO:0000313" key="3">
    <source>
        <dbReference type="EMBL" id="KAA0975909.1"/>
    </source>
</evidence>
<feature type="region of interest" description="Disordered" evidence="1">
    <location>
        <begin position="1"/>
        <end position="52"/>
    </location>
</feature>
<comment type="caution">
    <text evidence="3">The sequence shown here is derived from an EMBL/GenBank/DDBJ whole genome shotgun (WGS) entry which is preliminary data.</text>
</comment>
<dbReference type="EMBL" id="VOBL01000013">
    <property type="protein sequence ID" value="KAA0975909.1"/>
    <property type="molecule type" value="Genomic_DNA"/>
</dbReference>
<dbReference type="InterPro" id="IPR006076">
    <property type="entry name" value="FAD-dep_OxRdtase"/>
</dbReference>
<dbReference type="Pfam" id="PF01266">
    <property type="entry name" value="DAO"/>
    <property type="match status" value="1"/>
</dbReference>
<protein>
    <submittedName>
        <fullName evidence="3">FAD-dependent oxidoreductase</fullName>
    </submittedName>
</protein>
<feature type="domain" description="FAD dependent oxidoreductase" evidence="2">
    <location>
        <begin position="68"/>
        <end position="425"/>
    </location>
</feature>
<feature type="compositionally biased region" description="Polar residues" evidence="1">
    <location>
        <begin position="33"/>
        <end position="46"/>
    </location>
</feature>
<dbReference type="AlphaFoldDB" id="A0A5B0EEX0"/>
<evidence type="ECO:0000313" key="4">
    <source>
        <dbReference type="Proteomes" id="UP000323856"/>
    </source>
</evidence>
<proteinExistence type="predicted"/>
<feature type="compositionally biased region" description="Polar residues" evidence="1">
    <location>
        <begin position="7"/>
        <end position="17"/>
    </location>
</feature>
<accession>A0A5B0EEX0</accession>
<dbReference type="Gene3D" id="3.30.9.10">
    <property type="entry name" value="D-Amino Acid Oxidase, subunit A, domain 2"/>
    <property type="match status" value="1"/>
</dbReference>
<dbReference type="Gene3D" id="3.50.50.60">
    <property type="entry name" value="FAD/NAD(P)-binding domain"/>
    <property type="match status" value="1"/>
</dbReference>
<dbReference type="InterPro" id="IPR036188">
    <property type="entry name" value="FAD/NAD-bd_sf"/>
</dbReference>
<dbReference type="PANTHER" id="PTHR13847">
    <property type="entry name" value="SARCOSINE DEHYDROGENASE-RELATED"/>
    <property type="match status" value="1"/>
</dbReference>
<sequence>MKPSHGNPGTTSTNTAGPASGAGTIGAAHTQLKDPTSSLPAASTTPFWLDDPARPTALPALRGKATTDLAIVGGGYSGLWTAVLAKERDPERRVVLLEGGRIGWAASGRNGGFCDASLTHGESNGEQHLPQENATLTRLGLENLDEIEETIRRYAMDCEFERTGEMDVATEDYQVPELAAAHDPESGDHFFDAAALAELVRSPTYKAGLWSKRSTAMLHPAKLAWELQRVALELGVEIYENTPVRSLRRRDGKMVLSADAGQLVAGQVALGTNAFPSLLKRMRLHTVPVYDYTLMTEPLSDAQMESIGWEDRFGLADSANRFHYYRLTQDNRILWGGWDAVYHYGRSLNSAHDQRPETFETLARQFHETFPQLGHVRFTHKWGGAIDTCTRFFPFFTTAYSGQVAYTAGFTGLGVGATRFAANVMLDLLSGERTERTELEMVKKLPLPFPPEPFAWIGVKATTKAMVKADENQGKRGPLLKVLDAVGMGFDS</sequence>
<dbReference type="SUPFAM" id="SSF51905">
    <property type="entry name" value="FAD/NAD(P)-binding domain"/>
    <property type="match status" value="1"/>
</dbReference>
<reference evidence="3 4" key="1">
    <citation type="submission" date="2019-07" db="EMBL/GenBank/DDBJ databases">
        <title>Analysis of the biochemical properties, biological activity and biotechnological potential of siderophores and biosurfactants produced by Antarctic psychrotolerant bacteria.</title>
        <authorList>
            <person name="Styczynski M."/>
            <person name="Krucon T."/>
            <person name="Decewicz P."/>
            <person name="Dziewit L."/>
        </authorList>
    </citation>
    <scope>NUCLEOTIDE SEQUENCE [LARGE SCALE GENOMIC DNA]</scope>
    <source>
        <strain evidence="3 4">ANT_H27</strain>
    </source>
</reference>
<dbReference type="GO" id="GO:0005737">
    <property type="term" value="C:cytoplasm"/>
    <property type="evidence" value="ECO:0007669"/>
    <property type="project" value="TreeGrafter"/>
</dbReference>
<evidence type="ECO:0000256" key="1">
    <source>
        <dbReference type="SAM" id="MobiDB-lite"/>
    </source>
</evidence>
<name>A0A5B0EEX0_9MICC</name>
<organism evidence="3 4">
    <name type="scientific">Paeniglutamicibacter gangotriensis</name>
    <dbReference type="NCBI Taxonomy" id="254787"/>
    <lineage>
        <taxon>Bacteria</taxon>
        <taxon>Bacillati</taxon>
        <taxon>Actinomycetota</taxon>
        <taxon>Actinomycetes</taxon>
        <taxon>Micrococcales</taxon>
        <taxon>Micrococcaceae</taxon>
        <taxon>Paeniglutamicibacter</taxon>
    </lineage>
</organism>
<dbReference type="Proteomes" id="UP000323856">
    <property type="component" value="Unassembled WGS sequence"/>
</dbReference>
<gene>
    <name evidence="3" type="ORF">FQ154_12670</name>
</gene>
<evidence type="ECO:0000259" key="2">
    <source>
        <dbReference type="Pfam" id="PF01266"/>
    </source>
</evidence>
<dbReference type="PANTHER" id="PTHR13847:SF281">
    <property type="entry name" value="FAD DEPENDENT OXIDOREDUCTASE DOMAIN-CONTAINING PROTEIN"/>
    <property type="match status" value="1"/>
</dbReference>
<dbReference type="OrthoDB" id="9805852at2"/>